<evidence type="ECO:0008006" key="13">
    <source>
        <dbReference type="Google" id="ProtNLM"/>
    </source>
</evidence>
<dbReference type="Pfam" id="PF12171">
    <property type="entry name" value="zf-C2H2_jaz"/>
    <property type="match status" value="1"/>
</dbReference>
<dbReference type="SUPFAM" id="SSF54695">
    <property type="entry name" value="POZ domain"/>
    <property type="match status" value="1"/>
</dbReference>
<dbReference type="PROSITE" id="PS50097">
    <property type="entry name" value="BTB"/>
    <property type="match status" value="1"/>
</dbReference>
<comment type="caution">
    <text evidence="11">The sequence shown here is derived from an EMBL/GenBank/DDBJ whole genome shotgun (WGS) entry which is preliminary data.</text>
</comment>
<dbReference type="SMART" id="SM00225">
    <property type="entry name" value="BTB"/>
    <property type="match status" value="1"/>
</dbReference>
<comment type="subcellular location">
    <subcellularLocation>
        <location evidence="1">Nucleus</location>
    </subcellularLocation>
</comment>
<keyword evidence="4 7" id="KW-0863">Zinc-finger</keyword>
<dbReference type="GO" id="GO:0000981">
    <property type="term" value="F:DNA-binding transcription factor activity, RNA polymerase II-specific"/>
    <property type="evidence" value="ECO:0007669"/>
    <property type="project" value="TreeGrafter"/>
</dbReference>
<dbReference type="GO" id="GO:0008270">
    <property type="term" value="F:zinc ion binding"/>
    <property type="evidence" value="ECO:0007669"/>
    <property type="project" value="UniProtKB-KW"/>
</dbReference>
<evidence type="ECO:0000259" key="9">
    <source>
        <dbReference type="PROSITE" id="PS50097"/>
    </source>
</evidence>
<dbReference type="InterPro" id="IPR036236">
    <property type="entry name" value="Znf_C2H2_sf"/>
</dbReference>
<keyword evidence="6" id="KW-0539">Nucleus</keyword>
<dbReference type="Gene3D" id="3.30.710.10">
    <property type="entry name" value="Potassium Channel Kv1.1, Chain A"/>
    <property type="match status" value="1"/>
</dbReference>
<dbReference type="PROSITE" id="PS00028">
    <property type="entry name" value="ZINC_FINGER_C2H2_1"/>
    <property type="match status" value="4"/>
</dbReference>
<dbReference type="InterPro" id="IPR013087">
    <property type="entry name" value="Znf_C2H2_type"/>
</dbReference>
<dbReference type="Proteomes" id="UP000318571">
    <property type="component" value="Chromosome 10"/>
</dbReference>
<dbReference type="GO" id="GO:0005634">
    <property type="term" value="C:nucleus"/>
    <property type="evidence" value="ECO:0007669"/>
    <property type="project" value="UniProtKB-SubCell"/>
</dbReference>
<dbReference type="InterPro" id="IPR011333">
    <property type="entry name" value="SKP1/BTB/POZ_sf"/>
</dbReference>
<keyword evidence="5" id="KW-0862">Zinc</keyword>
<dbReference type="PANTHER" id="PTHR24394:SF29">
    <property type="entry name" value="MYONEURIN"/>
    <property type="match status" value="1"/>
</dbReference>
<dbReference type="AlphaFoldDB" id="A0A553NBD2"/>
<evidence type="ECO:0000256" key="3">
    <source>
        <dbReference type="ARBA" id="ARBA00022737"/>
    </source>
</evidence>
<dbReference type="OMA" id="HACRVCL"/>
<feature type="compositionally biased region" description="Polar residues" evidence="8">
    <location>
        <begin position="1"/>
        <end position="12"/>
    </location>
</feature>
<feature type="region of interest" description="Disordered" evidence="8">
    <location>
        <begin position="1"/>
        <end position="36"/>
    </location>
</feature>
<evidence type="ECO:0000256" key="2">
    <source>
        <dbReference type="ARBA" id="ARBA00022723"/>
    </source>
</evidence>
<dbReference type="FunFam" id="3.30.160.60:FF:000688">
    <property type="entry name" value="zinc finger protein 197 isoform X1"/>
    <property type="match status" value="1"/>
</dbReference>
<dbReference type="InterPro" id="IPR000210">
    <property type="entry name" value="BTB/POZ_dom"/>
</dbReference>
<dbReference type="GO" id="GO:0003676">
    <property type="term" value="F:nucleic acid binding"/>
    <property type="evidence" value="ECO:0007669"/>
    <property type="project" value="InterPro"/>
</dbReference>
<dbReference type="InterPro" id="IPR022755">
    <property type="entry name" value="Znf_C2H2_jaz"/>
</dbReference>
<dbReference type="Gene3D" id="3.30.160.60">
    <property type="entry name" value="Classic Zinc Finger"/>
    <property type="match status" value="3"/>
</dbReference>
<dbReference type="SUPFAM" id="SSF57667">
    <property type="entry name" value="beta-beta-alpha zinc fingers"/>
    <property type="match status" value="2"/>
</dbReference>
<keyword evidence="3" id="KW-0677">Repeat</keyword>
<dbReference type="Pfam" id="PF00651">
    <property type="entry name" value="BTB"/>
    <property type="match status" value="1"/>
</dbReference>
<feature type="domain" description="C2H2-type" evidence="10">
    <location>
        <begin position="463"/>
        <end position="491"/>
    </location>
</feature>
<feature type="region of interest" description="Disordered" evidence="8">
    <location>
        <begin position="537"/>
        <end position="584"/>
    </location>
</feature>
<dbReference type="PROSITE" id="PS50157">
    <property type="entry name" value="ZINC_FINGER_C2H2_2"/>
    <property type="match status" value="4"/>
</dbReference>
<sequence>MSGVQHTATSSRPVELHHPHHQAQQQQQQQQPHHTTNMVGRQPEMRVMHTPAQKLVRPGHQVELLSAAKYLCDQQDYVDLTIYCEDGVVRAHQMLLATASPFLKLLFQNSPLYGVDEISLILPEVKACLVQALVHFVYTGTVVSKEDHFYSLMKLVYALNINASIEAESTNERPTTFSAPLIPLSRIESPSKFKLPTQLPPPMTAQLPQVPLPQQPNPMVMQSLAANHQSIALPTHPVPPAKMPRLATSVPSSLPMSVSTSKHMSIQLPTQPVPMNAMVNGIKSEHVLTAAPQAGGSYIAVDPNTGVSYKVELGNGSVGGDSSDPLAAIMNETIFTESSVAQAIYQTETGQVIYTTQPAGTAVTPAMAVLPTTPLPVSATGKKGKKRSAGGGVGGGTGHKENQILAESVDDLPCAPDDEDLNTPYPCDQCNKTIKGRVMLQAHQYQEHFDNPEIDNLDIGDKHACRVCLKLFTRNSDVKAHILRVHCGDRRYPCTMCGKRFKESTHLRKHLYTHTGERPHYCQLCNKGFQTSSDLKRHKRTRVHQERVEQVTAAGGTIPPDEPPVTATKSQAQPNSDPQPDSIRWNETANTKQVDNAAQALLNSITQPVAQNPSEMVLATSAAPGGGSTTIDMKALGGSTAWNNNALPGAATSGGSVTPVNPVGGSSSTLDLKAIAGGSTVDINALKWQSNGQPTSQASAVPTAVKRSLSVDSPGQDEERLTVVEGDDSSQDMIEVTYIAQPPNPRHPSCRGDGWRAPCPTPLSVCACSFVSMLVYL</sequence>
<evidence type="ECO:0000259" key="10">
    <source>
        <dbReference type="PROSITE" id="PS50157"/>
    </source>
</evidence>
<dbReference type="STRING" id="6832.A0A553NBD2"/>
<reference evidence="11 12" key="1">
    <citation type="journal article" date="2018" name="Nat. Ecol. Evol.">
        <title>Genomic signatures of mitonuclear coevolution across populations of Tigriopus californicus.</title>
        <authorList>
            <person name="Barreto F.S."/>
            <person name="Watson E.T."/>
            <person name="Lima T.G."/>
            <person name="Willett C.S."/>
            <person name="Edmands S."/>
            <person name="Li W."/>
            <person name="Burton R.S."/>
        </authorList>
    </citation>
    <scope>NUCLEOTIDE SEQUENCE [LARGE SCALE GENOMIC DNA]</scope>
    <source>
        <strain evidence="11 12">San Diego</strain>
    </source>
</reference>
<evidence type="ECO:0000256" key="7">
    <source>
        <dbReference type="PROSITE-ProRule" id="PRU00042"/>
    </source>
</evidence>
<evidence type="ECO:0000256" key="1">
    <source>
        <dbReference type="ARBA" id="ARBA00004123"/>
    </source>
</evidence>
<keyword evidence="2" id="KW-0479">Metal-binding</keyword>
<name>A0A553NBD2_TIGCA</name>
<dbReference type="SMART" id="SM00355">
    <property type="entry name" value="ZnF_C2H2"/>
    <property type="match status" value="4"/>
</dbReference>
<feature type="compositionally biased region" description="Low complexity" evidence="8">
    <location>
        <begin position="22"/>
        <end position="34"/>
    </location>
</feature>
<proteinExistence type="predicted"/>
<feature type="domain" description="C2H2-type" evidence="10">
    <location>
        <begin position="492"/>
        <end position="519"/>
    </location>
</feature>
<evidence type="ECO:0000313" key="11">
    <source>
        <dbReference type="EMBL" id="TRY62754.1"/>
    </source>
</evidence>
<protein>
    <recommendedName>
        <fullName evidence="13">BTB domain-containing protein</fullName>
    </recommendedName>
</protein>
<dbReference type="SMART" id="SM00451">
    <property type="entry name" value="ZnF_U1"/>
    <property type="match status" value="1"/>
</dbReference>
<gene>
    <name evidence="11" type="ORF">TCAL_10780</name>
</gene>
<accession>A0A553NBD2</accession>
<keyword evidence="12" id="KW-1185">Reference proteome</keyword>
<feature type="domain" description="C2H2-type" evidence="10">
    <location>
        <begin position="520"/>
        <end position="549"/>
    </location>
</feature>
<feature type="region of interest" description="Disordered" evidence="8">
    <location>
        <begin position="374"/>
        <end position="400"/>
    </location>
</feature>
<feature type="domain" description="C2H2-type" evidence="10">
    <location>
        <begin position="425"/>
        <end position="453"/>
    </location>
</feature>
<dbReference type="EMBL" id="VCGU01000458">
    <property type="protein sequence ID" value="TRY62754.1"/>
    <property type="molecule type" value="Genomic_DNA"/>
</dbReference>
<dbReference type="FunFam" id="3.30.160.60:FF:000145">
    <property type="entry name" value="Zinc finger protein 574"/>
    <property type="match status" value="1"/>
</dbReference>
<evidence type="ECO:0000256" key="6">
    <source>
        <dbReference type="ARBA" id="ARBA00023242"/>
    </source>
</evidence>
<organism evidence="11 12">
    <name type="scientific">Tigriopus californicus</name>
    <name type="common">Marine copepod</name>
    <dbReference type="NCBI Taxonomy" id="6832"/>
    <lineage>
        <taxon>Eukaryota</taxon>
        <taxon>Metazoa</taxon>
        <taxon>Ecdysozoa</taxon>
        <taxon>Arthropoda</taxon>
        <taxon>Crustacea</taxon>
        <taxon>Multicrustacea</taxon>
        <taxon>Hexanauplia</taxon>
        <taxon>Copepoda</taxon>
        <taxon>Harpacticoida</taxon>
        <taxon>Harpacticidae</taxon>
        <taxon>Tigriopus</taxon>
    </lineage>
</organism>
<evidence type="ECO:0000313" key="12">
    <source>
        <dbReference type="Proteomes" id="UP000318571"/>
    </source>
</evidence>
<evidence type="ECO:0000256" key="4">
    <source>
        <dbReference type="ARBA" id="ARBA00022771"/>
    </source>
</evidence>
<feature type="domain" description="BTB" evidence="9">
    <location>
        <begin position="78"/>
        <end position="146"/>
    </location>
</feature>
<dbReference type="InterPro" id="IPR003604">
    <property type="entry name" value="Matrin/U1-like-C_Znf_C2H2"/>
</dbReference>
<dbReference type="Pfam" id="PF00096">
    <property type="entry name" value="zf-C2H2"/>
    <property type="match status" value="1"/>
</dbReference>
<dbReference type="PANTHER" id="PTHR24394">
    <property type="entry name" value="ZINC FINGER PROTEIN"/>
    <property type="match status" value="1"/>
</dbReference>
<evidence type="ECO:0000256" key="5">
    <source>
        <dbReference type="ARBA" id="ARBA00022833"/>
    </source>
</evidence>
<feature type="compositionally biased region" description="Polar residues" evidence="8">
    <location>
        <begin position="567"/>
        <end position="584"/>
    </location>
</feature>
<evidence type="ECO:0000256" key="8">
    <source>
        <dbReference type="SAM" id="MobiDB-lite"/>
    </source>
</evidence>